<proteinExistence type="predicted"/>
<reference evidence="3" key="1">
    <citation type="submission" date="2025-08" db="UniProtKB">
        <authorList>
            <consortium name="RefSeq"/>
        </authorList>
    </citation>
    <scope>IDENTIFICATION</scope>
</reference>
<feature type="compositionally biased region" description="Basic and acidic residues" evidence="1">
    <location>
        <begin position="684"/>
        <end position="694"/>
    </location>
</feature>
<dbReference type="InterPro" id="IPR042567">
    <property type="entry name" value="SPIN/Ssty_sf"/>
</dbReference>
<feature type="compositionally biased region" description="Polar residues" evidence="1">
    <location>
        <begin position="800"/>
        <end position="815"/>
    </location>
</feature>
<protein>
    <submittedName>
        <fullName evidence="3">Uncharacterized protein C15orf39 homolog isoform X1</fullName>
    </submittedName>
</protein>
<dbReference type="FunCoup" id="A0A6P8NJP7">
    <property type="interactions" value="855"/>
</dbReference>
<feature type="region of interest" description="Disordered" evidence="1">
    <location>
        <begin position="671"/>
        <end position="757"/>
    </location>
</feature>
<dbReference type="Proteomes" id="UP000515159">
    <property type="component" value="Chromosome 14"/>
</dbReference>
<dbReference type="Gene3D" id="2.80.10.70">
    <property type="entry name" value="Spindlin/Ssty"/>
    <property type="match status" value="1"/>
</dbReference>
<feature type="compositionally biased region" description="Basic and acidic residues" evidence="1">
    <location>
        <begin position="728"/>
        <end position="747"/>
    </location>
</feature>
<feature type="region of interest" description="Disordered" evidence="1">
    <location>
        <begin position="619"/>
        <end position="649"/>
    </location>
</feature>
<feature type="region of interest" description="Disordered" evidence="1">
    <location>
        <begin position="1185"/>
        <end position="1227"/>
    </location>
</feature>
<organism evidence="2 3">
    <name type="scientific">Geotrypetes seraphini</name>
    <name type="common">Gaboon caecilian</name>
    <name type="synonym">Caecilia seraphini</name>
    <dbReference type="NCBI Taxonomy" id="260995"/>
    <lineage>
        <taxon>Eukaryota</taxon>
        <taxon>Metazoa</taxon>
        <taxon>Chordata</taxon>
        <taxon>Craniata</taxon>
        <taxon>Vertebrata</taxon>
        <taxon>Euteleostomi</taxon>
        <taxon>Amphibia</taxon>
        <taxon>Gymnophiona</taxon>
        <taxon>Geotrypetes</taxon>
    </lineage>
</organism>
<dbReference type="Pfam" id="PF17663">
    <property type="entry name" value="DUF5525"/>
    <property type="match status" value="3"/>
</dbReference>
<dbReference type="InParanoid" id="A0A6P8NJP7"/>
<dbReference type="PANTHER" id="PTHR28422:SF1">
    <property type="entry name" value="SIMILAR TO HUMAN CHROMOSOME 15 OPEN READING FRAME 39"/>
    <property type="match status" value="1"/>
</dbReference>
<name>A0A6P8NJP7_GEOSA</name>
<evidence type="ECO:0000313" key="3">
    <source>
        <dbReference type="RefSeq" id="XP_033776217.1"/>
    </source>
</evidence>
<dbReference type="CTD" id="118092805"/>
<keyword evidence="2" id="KW-1185">Reference proteome</keyword>
<sequence>MAAKRQFSSLDPVIYNKLPHLETESDHVVARGLCKPNPLSSYGTENLLGYKHAYLPYSLQNPEGSESPHPWSPATAYLQYAGNALNQHLRTEGTLIKGLCYRPGTDHLKPCLQPTGADKGKEEIVRDLLIARGKWANVMGQQDQFQQAQTHAFPLQKPMPVNLAATPAPGGTAALAVPKPVYRNSVCFVEPGCNSGTALSLGSLRENKQKQQMDRGWRHMTPTASGHLIHPSDNHYGTISTRQKIPHQQESNFMSVPQGFGMHAKETGRSPVDYATFQPTLEKMRLPQGSSFPETKYPTVYENQRIPEMHHGSPTQKAWSGLHSTTSNVLAYSQMPAYHDRSPPLYPLTSHGQTMLYHPGDPLPGKQNGSVFALPSSSNYKGFSPSVGEPKALPGSYFNQQLLKNHYPNTVEHYPYRPMVPTPNGAPVHVSVESCSLKPGVTHTNPEIQHNLGYKQDFLQPNPIAFASPDMTSYSNPVLATDIQYVHSGSNKIFSSCEMSPAKGCPRGQQFSGHHSAFQPVYATGASVNCSRKLVDGVFGGETSYVEAEKLNACRQEFSSFEKRASLTIEDLRSRKMLLQEASLMAPSVVDSPASQHSKTEIQKYRVCKLNPLETQTTISTFPDVQPSKEKAKNLRSNENSSPSSPPMPVINNVFSLAPYRAYLEGSGFHPFNKDCRGAQSSERSLKRTNENRGGRNSSPELVLNIPNIKYPERSSEQPACRKAKIGNNERVKSTVESKEQSDEGRPQELCQPMFMPPNLPLNRPTHEGLNVNDSISSANIHSNKLQRENEVLDLSLKKTASNPNADPSKGQAQDHQTEQEKWDLLKAQEICKESPLHLGNNTAVDKNNNFHSSASYMFKKFKILKPAPTTGRTFCHENALHEHQKLQVLMQPHPQPLLVTSFKVVLPEISNSLPPRAPESSPTLAEASVCLPSSYESAQSQYFTDLHLSLCTTISTCVSESSLELLQEWLSRTGSQEESKERPKSPIKHKNGSRILDVLKASKSREIWMYFEGVPVLLSKLLSQLETFMFIRSCPFPHVVRAGAIFIPIHQVKEKLFPRLPGISVDQVLQEHKVELRPTTLSEERLLRDSELKGCSSKMLKLLALKQLPDIYPDLLDLLWHDCVRQQLGEHCKGRSESRVKVVAPSPMCRKNTTAERTATLAEMPDSTMRERCRKREVMHSSCRLSAASEETTASTPEKNKVHGGKHKGLPNGKKAVLPTGEMASPGKETKSLILKLNRISLPSCTKKGVFQFKKPSQSLQLKQTSLLLSTKNAKDYLAMDNHPNRQKVQISVKKATVRIARKTRSTSRVLHLRNSMVQIKFQRMGPGAQRKKCPGKNKKRSLLSKSLQPHRHCVEHPAAQMPYPELVGKRIRHLYEENDKTEAWYQGVVLKVHKQHQNPLKTIYEVKYDSEPEWQYYLELLQDYENGWLELVE</sequence>
<accession>A0A6P8NJP7</accession>
<dbReference type="GeneID" id="117348331"/>
<gene>
    <name evidence="3" type="primary">C14H15orf39</name>
</gene>
<dbReference type="InterPro" id="IPR037656">
    <property type="entry name" value="DUF5525"/>
</dbReference>
<dbReference type="OrthoDB" id="9908305at2759"/>
<feature type="region of interest" description="Disordered" evidence="1">
    <location>
        <begin position="800"/>
        <end position="820"/>
    </location>
</feature>
<dbReference type="PANTHER" id="PTHR28422">
    <property type="entry name" value="SIMILAR TO HUMAN CHROMOSOME 15 OPEN READING FRAME 39"/>
    <property type="match status" value="1"/>
</dbReference>
<dbReference type="RefSeq" id="XP_033776217.1">
    <property type="nucleotide sequence ID" value="XM_033920326.1"/>
</dbReference>
<evidence type="ECO:0000256" key="1">
    <source>
        <dbReference type="SAM" id="MobiDB-lite"/>
    </source>
</evidence>
<dbReference type="KEGG" id="gsh:117348331"/>
<evidence type="ECO:0000313" key="2">
    <source>
        <dbReference type="Proteomes" id="UP000515159"/>
    </source>
</evidence>